<evidence type="ECO:0000313" key="3">
    <source>
        <dbReference type="Proteomes" id="UP000504635"/>
    </source>
</evidence>
<feature type="chain" id="PRO_5026766953" evidence="2">
    <location>
        <begin position="20"/>
        <end position="244"/>
    </location>
</feature>
<feature type="signal peptide" evidence="2">
    <location>
        <begin position="1"/>
        <end position="19"/>
    </location>
</feature>
<keyword evidence="1" id="KW-0812">Transmembrane</keyword>
<organism evidence="3 4">
    <name type="scientific">Sitophilus oryzae</name>
    <name type="common">Rice weevil</name>
    <name type="synonym">Curculio oryzae</name>
    <dbReference type="NCBI Taxonomy" id="7048"/>
    <lineage>
        <taxon>Eukaryota</taxon>
        <taxon>Metazoa</taxon>
        <taxon>Ecdysozoa</taxon>
        <taxon>Arthropoda</taxon>
        <taxon>Hexapoda</taxon>
        <taxon>Insecta</taxon>
        <taxon>Pterygota</taxon>
        <taxon>Neoptera</taxon>
        <taxon>Endopterygota</taxon>
        <taxon>Coleoptera</taxon>
        <taxon>Polyphaga</taxon>
        <taxon>Cucujiformia</taxon>
        <taxon>Curculionidae</taxon>
        <taxon>Dryophthorinae</taxon>
        <taxon>Sitophilus</taxon>
    </lineage>
</organism>
<keyword evidence="3" id="KW-1185">Reference proteome</keyword>
<protein>
    <submittedName>
        <fullName evidence="4">Uncharacterized protein LOC115887915</fullName>
    </submittedName>
</protein>
<sequence length="244" mass="28319">MINLKSLIVISAILAVCCAQRPVIYRKKHHHHHGLHHLHFLYYLTFLAVKLKIVFFLGTIFTISAVAAKIFGIIKLMDYMKRKDKDHHHEEKIVYVNPHEHHFDHGSWGGGPPEYASKDFSSYSPDFSVDHPPEDAYGQHERYSTIKNTHARKINSIYDYFSDIVRKIRSLNITDMALNEMGIKDENCKKKFVCEADFNSNQSVILRTGLDLLRDNSYQEYKPNVTISSIQDCSQLYESCKESR</sequence>
<dbReference type="GeneID" id="115887915"/>
<dbReference type="KEGG" id="soy:115887915"/>
<evidence type="ECO:0000313" key="4">
    <source>
        <dbReference type="RefSeq" id="XP_030763308.1"/>
    </source>
</evidence>
<dbReference type="AlphaFoldDB" id="A0A6J2YH20"/>
<dbReference type="InParanoid" id="A0A6J2YH20"/>
<reference evidence="4" key="1">
    <citation type="submission" date="2025-08" db="UniProtKB">
        <authorList>
            <consortium name="RefSeq"/>
        </authorList>
    </citation>
    <scope>IDENTIFICATION</scope>
    <source>
        <tissue evidence="4">Gonads</tissue>
    </source>
</reference>
<dbReference type="Proteomes" id="UP000504635">
    <property type="component" value="Unplaced"/>
</dbReference>
<feature type="transmembrane region" description="Helical" evidence="1">
    <location>
        <begin position="43"/>
        <end position="74"/>
    </location>
</feature>
<keyword evidence="1" id="KW-1133">Transmembrane helix</keyword>
<keyword evidence="2" id="KW-0732">Signal</keyword>
<dbReference type="RefSeq" id="XP_030763308.1">
    <property type="nucleotide sequence ID" value="XM_030907448.1"/>
</dbReference>
<name>A0A6J2YH20_SITOR</name>
<accession>A0A6J2YH20</accession>
<keyword evidence="1" id="KW-0472">Membrane</keyword>
<proteinExistence type="predicted"/>
<gene>
    <name evidence="4" type="primary">LOC115887915</name>
</gene>
<dbReference type="OrthoDB" id="7737307at2759"/>
<evidence type="ECO:0000256" key="1">
    <source>
        <dbReference type="SAM" id="Phobius"/>
    </source>
</evidence>
<evidence type="ECO:0000256" key="2">
    <source>
        <dbReference type="SAM" id="SignalP"/>
    </source>
</evidence>